<dbReference type="Proteomes" id="UP000192478">
    <property type="component" value="Chromosome"/>
</dbReference>
<dbReference type="Proteomes" id="UP000177894">
    <property type="component" value="Chromosome"/>
</dbReference>
<accession>A0AAC9WFM6</accession>
<evidence type="ECO:0000313" key="6">
    <source>
        <dbReference type="Proteomes" id="UP000192478"/>
    </source>
</evidence>
<organism evidence="4 6">
    <name type="scientific">Clostridium formicaceticum</name>
    <dbReference type="NCBI Taxonomy" id="1497"/>
    <lineage>
        <taxon>Bacteria</taxon>
        <taxon>Bacillati</taxon>
        <taxon>Bacillota</taxon>
        <taxon>Clostridia</taxon>
        <taxon>Eubacteriales</taxon>
        <taxon>Clostridiaceae</taxon>
        <taxon>Clostridium</taxon>
    </lineage>
</organism>
<evidence type="ECO:0000313" key="4">
    <source>
        <dbReference type="EMBL" id="ARE87072.1"/>
    </source>
</evidence>
<name>A0AAC9WFM6_9CLOT</name>
<feature type="region of interest" description="Disordered" evidence="1">
    <location>
        <begin position="236"/>
        <end position="261"/>
    </location>
</feature>
<keyword evidence="2" id="KW-1133">Transmembrane helix</keyword>
<keyword evidence="2" id="KW-0472">Membrane</keyword>
<evidence type="ECO:0000256" key="2">
    <source>
        <dbReference type="SAM" id="Phobius"/>
    </source>
</evidence>
<feature type="compositionally biased region" description="Basic and acidic residues" evidence="1">
    <location>
        <begin position="252"/>
        <end position="261"/>
    </location>
</feature>
<evidence type="ECO:0000313" key="5">
    <source>
        <dbReference type="Proteomes" id="UP000177894"/>
    </source>
</evidence>
<dbReference type="EMBL" id="CP017603">
    <property type="protein sequence ID" value="AOY76649.1"/>
    <property type="molecule type" value="Genomic_DNA"/>
</dbReference>
<gene>
    <name evidence="3" type="ORF">BJL90_12705</name>
    <name evidence="4" type="ORF">CLFO_14580</name>
</gene>
<dbReference type="KEGG" id="cfm:BJL90_12705"/>
<dbReference type="EMBL" id="CP020559">
    <property type="protein sequence ID" value="ARE87072.1"/>
    <property type="molecule type" value="Genomic_DNA"/>
</dbReference>
<evidence type="ECO:0000256" key="1">
    <source>
        <dbReference type="SAM" id="MobiDB-lite"/>
    </source>
</evidence>
<reference evidence="4 6" key="2">
    <citation type="submission" date="2017-03" db="EMBL/GenBank/DDBJ databases">
        <title>Complete sequence of Clostridium formicaceticum DSM 92.</title>
        <authorList>
            <person name="Poehlein A."/>
            <person name="Karl M."/>
            <person name="Bengelsdorf F.R."/>
            <person name="Duerre P."/>
            <person name="Daniel R."/>
        </authorList>
    </citation>
    <scope>NUCLEOTIDE SEQUENCE [LARGE SCALE GENOMIC DNA]</scope>
    <source>
        <strain evidence="4 6">DSM 92</strain>
    </source>
</reference>
<proteinExistence type="predicted"/>
<sequence>MEKTNNKEKINIMLSEGHIKFFGLIFLFFLLTSVKKPINKFSLTELDDIELEKKCRLLNRIKGYMSKEEQYVVHRAEVILQIIGKLKLLLESPQLHSAEVAYHSLSLEERKRNMLLDLSKHMEGDQREIIHTVIDLDMKTKTIEKKLRELSEVTQSGINLENIEKFIEIVEPLLGGEIKDKTKDIKKITGMFKLIKSLEEKGTLNEEDLLHIISPYIEPQQRDSLMRMMQIAKAVSGSLNNPPSSEANSPSQKEENKEIDT</sequence>
<feature type="transmembrane region" description="Helical" evidence="2">
    <location>
        <begin position="12"/>
        <end position="31"/>
    </location>
</feature>
<keyword evidence="2" id="KW-0812">Transmembrane</keyword>
<protein>
    <submittedName>
        <fullName evidence="4">Uncharacterized protein</fullName>
    </submittedName>
</protein>
<dbReference type="AlphaFoldDB" id="A0AAC9WFM6"/>
<evidence type="ECO:0000313" key="3">
    <source>
        <dbReference type="EMBL" id="AOY76649.1"/>
    </source>
</evidence>
<reference evidence="3 5" key="1">
    <citation type="submission" date="2016-10" db="EMBL/GenBank/DDBJ databases">
        <title>Complete Genome Sequence of Acetogen Clostridium formicoaceticum ATCC 27076.</title>
        <authorList>
            <person name="Bao T."/>
            <person name="Cheng C."/>
            <person name="Zhao J."/>
            <person name="Yang S.-T."/>
            <person name="Wang J."/>
            <person name="Wang M."/>
        </authorList>
    </citation>
    <scope>NUCLEOTIDE SEQUENCE [LARGE SCALE GENOMIC DNA]</scope>
    <source>
        <strain evidence="3 5">ATCC 27076</strain>
    </source>
</reference>
<keyword evidence="5" id="KW-1185">Reference proteome</keyword>
<dbReference type="RefSeq" id="WP_070968573.1">
    <property type="nucleotide sequence ID" value="NZ_CP017603.1"/>
</dbReference>
<feature type="compositionally biased region" description="Low complexity" evidence="1">
    <location>
        <begin position="238"/>
        <end position="251"/>
    </location>
</feature>